<name>A0A443HHD3_BYSSP</name>
<evidence type="ECO:0000256" key="1">
    <source>
        <dbReference type="ARBA" id="ARBA00022801"/>
    </source>
</evidence>
<dbReference type="STRING" id="264951.A0A443HHD3"/>
<evidence type="ECO:0000313" key="5">
    <source>
        <dbReference type="Proteomes" id="UP000283841"/>
    </source>
</evidence>
<gene>
    <name evidence="4" type="ORF">C8Q69DRAFT_195419</name>
</gene>
<dbReference type="SUPFAM" id="SSF53474">
    <property type="entry name" value="alpha/beta-Hydrolases"/>
    <property type="match status" value="1"/>
</dbReference>
<dbReference type="InterPro" id="IPR050593">
    <property type="entry name" value="LovG"/>
</dbReference>
<keyword evidence="2" id="KW-0472">Membrane</keyword>
<dbReference type="GO" id="GO:0019748">
    <property type="term" value="P:secondary metabolic process"/>
    <property type="evidence" value="ECO:0007669"/>
    <property type="project" value="TreeGrafter"/>
</dbReference>
<keyword evidence="1 4" id="KW-0378">Hydrolase</keyword>
<dbReference type="VEuPathDB" id="FungiDB:C8Q69DRAFT_195419"/>
<evidence type="ECO:0000256" key="2">
    <source>
        <dbReference type="SAM" id="Phobius"/>
    </source>
</evidence>
<proteinExistence type="predicted"/>
<dbReference type="PANTHER" id="PTHR48070">
    <property type="entry name" value="ESTERASE OVCA2"/>
    <property type="match status" value="1"/>
</dbReference>
<dbReference type="Gene3D" id="3.40.50.1820">
    <property type="entry name" value="alpha/beta hydrolase"/>
    <property type="match status" value="1"/>
</dbReference>
<protein>
    <submittedName>
        <fullName evidence="4">Serine hydrolase-domain-containing protein</fullName>
    </submittedName>
</protein>
<dbReference type="AlphaFoldDB" id="A0A443HHD3"/>
<dbReference type="GeneID" id="39595294"/>
<dbReference type="EMBL" id="RCNU01000025">
    <property type="protein sequence ID" value="RWQ91224.1"/>
    <property type="molecule type" value="Genomic_DNA"/>
</dbReference>
<dbReference type="Pfam" id="PF03959">
    <property type="entry name" value="FSH1"/>
    <property type="match status" value="1"/>
</dbReference>
<dbReference type="GO" id="GO:0005737">
    <property type="term" value="C:cytoplasm"/>
    <property type="evidence" value="ECO:0007669"/>
    <property type="project" value="TreeGrafter"/>
</dbReference>
<evidence type="ECO:0000313" key="4">
    <source>
        <dbReference type="EMBL" id="RWQ91224.1"/>
    </source>
</evidence>
<keyword evidence="2" id="KW-0812">Transmembrane</keyword>
<dbReference type="GO" id="GO:0005634">
    <property type="term" value="C:nucleus"/>
    <property type="evidence" value="ECO:0007669"/>
    <property type="project" value="TreeGrafter"/>
</dbReference>
<dbReference type="GO" id="GO:0016787">
    <property type="term" value="F:hydrolase activity"/>
    <property type="evidence" value="ECO:0007669"/>
    <property type="project" value="UniProtKB-KW"/>
</dbReference>
<dbReference type="Proteomes" id="UP000283841">
    <property type="component" value="Unassembled WGS sequence"/>
</dbReference>
<reference evidence="4 5" key="1">
    <citation type="journal article" date="2018" name="Front. Microbiol.">
        <title>Genomic and genetic insights into a cosmopolitan fungus, Paecilomyces variotii (Eurotiales).</title>
        <authorList>
            <person name="Urquhart A.S."/>
            <person name="Mondo S.J."/>
            <person name="Makela M.R."/>
            <person name="Hane J.K."/>
            <person name="Wiebenga A."/>
            <person name="He G."/>
            <person name="Mihaltcheva S."/>
            <person name="Pangilinan J."/>
            <person name="Lipzen A."/>
            <person name="Barry K."/>
            <person name="de Vries R.P."/>
            <person name="Grigoriev I.V."/>
            <person name="Idnurm A."/>
        </authorList>
    </citation>
    <scope>NUCLEOTIDE SEQUENCE [LARGE SCALE GENOMIC DNA]</scope>
    <source>
        <strain evidence="4 5">CBS 101075</strain>
    </source>
</reference>
<keyword evidence="2" id="KW-1133">Transmembrane helix</keyword>
<accession>A0A443HHD3</accession>
<feature type="transmembrane region" description="Helical" evidence="2">
    <location>
        <begin position="61"/>
        <end position="81"/>
    </location>
</feature>
<dbReference type="RefSeq" id="XP_028480869.1">
    <property type="nucleotide sequence ID" value="XM_028626017.1"/>
</dbReference>
<organism evidence="4 5">
    <name type="scientific">Byssochlamys spectabilis</name>
    <name type="common">Paecilomyces variotii</name>
    <dbReference type="NCBI Taxonomy" id="264951"/>
    <lineage>
        <taxon>Eukaryota</taxon>
        <taxon>Fungi</taxon>
        <taxon>Dikarya</taxon>
        <taxon>Ascomycota</taxon>
        <taxon>Pezizomycotina</taxon>
        <taxon>Eurotiomycetes</taxon>
        <taxon>Eurotiomycetidae</taxon>
        <taxon>Eurotiales</taxon>
        <taxon>Thermoascaceae</taxon>
        <taxon>Paecilomyces</taxon>
    </lineage>
</organism>
<comment type="caution">
    <text evidence="4">The sequence shown here is derived from an EMBL/GenBank/DDBJ whole genome shotgun (WGS) entry which is preliminary data.</text>
</comment>
<dbReference type="InterPro" id="IPR005645">
    <property type="entry name" value="FSH-like_dom"/>
</dbReference>
<feature type="domain" description="Serine hydrolase" evidence="3">
    <location>
        <begin position="35"/>
        <end position="171"/>
    </location>
</feature>
<sequence length="203" mass="22695">MTAKPQKMLMLHGHGQSADIFRPKTSYQRVSGYGEPKHDEIRGLQRSIEHILDTLEQNGPFIGIVGFSSGAAITAIIASLLEKRGKIYGITLRTTHPQLRFAICLSGFKLENRCYESFYSPKIVTPIFHTIGVADATISPLQKKKLARRCKYPWIYEFCGGHYVPQSKEILELNGCLASFLREVLGVPISSPGVWVDIERTTS</sequence>
<dbReference type="InterPro" id="IPR029058">
    <property type="entry name" value="AB_hydrolase_fold"/>
</dbReference>
<dbReference type="PANTHER" id="PTHR48070:SF6">
    <property type="entry name" value="ESTERASE OVCA2"/>
    <property type="match status" value="1"/>
</dbReference>
<evidence type="ECO:0000259" key="3">
    <source>
        <dbReference type="Pfam" id="PF03959"/>
    </source>
</evidence>
<keyword evidence="5" id="KW-1185">Reference proteome</keyword>